<feature type="domain" description="Glutaredoxin" evidence="1">
    <location>
        <begin position="15"/>
        <end position="72"/>
    </location>
</feature>
<evidence type="ECO:0000313" key="2">
    <source>
        <dbReference type="EMBL" id="RNA67973.1"/>
    </source>
</evidence>
<dbReference type="Pfam" id="PF00462">
    <property type="entry name" value="Glutaredoxin"/>
    <property type="match status" value="1"/>
</dbReference>
<dbReference type="InterPro" id="IPR002109">
    <property type="entry name" value="Glutaredoxin"/>
</dbReference>
<reference evidence="2 3" key="1">
    <citation type="submission" date="2018-10" db="EMBL/GenBank/DDBJ databases">
        <title>Bacillus Keqinensis sp. nov., a moderately halophilic bacterium isolated from a saline-alkaline lake.</title>
        <authorList>
            <person name="Wang H."/>
        </authorList>
    </citation>
    <scope>NUCLEOTIDE SEQUENCE [LARGE SCALE GENOMIC DNA]</scope>
    <source>
        <strain evidence="2 3">KQ-3</strain>
    </source>
</reference>
<protein>
    <submittedName>
        <fullName evidence="2">Glutaredoxin family protein</fullName>
    </submittedName>
</protein>
<comment type="caution">
    <text evidence="2">The sequence shown here is derived from an EMBL/GenBank/DDBJ whole genome shotgun (WGS) entry which is preliminary data.</text>
</comment>
<dbReference type="EMBL" id="RHIB01000002">
    <property type="protein sequence ID" value="RNA67973.1"/>
    <property type="molecule type" value="Genomic_DNA"/>
</dbReference>
<dbReference type="GO" id="GO:0009055">
    <property type="term" value="F:electron transfer activity"/>
    <property type="evidence" value="ECO:0007669"/>
    <property type="project" value="TreeGrafter"/>
</dbReference>
<dbReference type="AlphaFoldDB" id="A0A3M7TUD2"/>
<dbReference type="PROSITE" id="PS51354">
    <property type="entry name" value="GLUTAREDOXIN_2"/>
    <property type="match status" value="1"/>
</dbReference>
<name>A0A3M7TUD2_9BACI</name>
<dbReference type="PANTHER" id="PTHR34386">
    <property type="entry name" value="GLUTAREDOXIN"/>
    <property type="match status" value="1"/>
</dbReference>
<dbReference type="InterPro" id="IPR036249">
    <property type="entry name" value="Thioredoxin-like_sf"/>
</dbReference>
<dbReference type="GO" id="GO:0045454">
    <property type="term" value="P:cell redox homeostasis"/>
    <property type="evidence" value="ECO:0007669"/>
    <property type="project" value="TreeGrafter"/>
</dbReference>
<sequence length="91" mass="10356">MEESKHNGVIIMSQVIVYSTQNCVECDIVKQMLKENNIDFEVRDVMSSREYQKEVEGFGIMGVPVTVFEGEAVKGMNPELQTLVEKIKQTQ</sequence>
<dbReference type="CDD" id="cd02976">
    <property type="entry name" value="NrdH"/>
    <property type="match status" value="1"/>
</dbReference>
<dbReference type="Proteomes" id="UP000278746">
    <property type="component" value="Unassembled WGS sequence"/>
</dbReference>
<dbReference type="SUPFAM" id="SSF52833">
    <property type="entry name" value="Thioredoxin-like"/>
    <property type="match status" value="1"/>
</dbReference>
<dbReference type="PANTHER" id="PTHR34386:SF1">
    <property type="entry name" value="GLUTAREDOXIN-LIKE PROTEIN NRDH"/>
    <property type="match status" value="1"/>
</dbReference>
<accession>A0A3M7TUD2</accession>
<evidence type="ECO:0000313" key="3">
    <source>
        <dbReference type="Proteomes" id="UP000278746"/>
    </source>
</evidence>
<dbReference type="Gene3D" id="3.40.30.10">
    <property type="entry name" value="Glutaredoxin"/>
    <property type="match status" value="1"/>
</dbReference>
<dbReference type="OrthoDB" id="9795531at2"/>
<proteinExistence type="predicted"/>
<evidence type="ECO:0000259" key="1">
    <source>
        <dbReference type="Pfam" id="PF00462"/>
    </source>
</evidence>
<organism evidence="2 3">
    <name type="scientific">Alteribacter keqinensis</name>
    <dbReference type="NCBI Taxonomy" id="2483800"/>
    <lineage>
        <taxon>Bacteria</taxon>
        <taxon>Bacillati</taxon>
        <taxon>Bacillota</taxon>
        <taxon>Bacilli</taxon>
        <taxon>Bacillales</taxon>
        <taxon>Bacillaceae</taxon>
        <taxon>Alteribacter</taxon>
    </lineage>
</organism>
<gene>
    <name evidence="2" type="ORF">EBO34_14885</name>
</gene>
<keyword evidence="3" id="KW-1185">Reference proteome</keyword>
<dbReference type="InterPro" id="IPR051548">
    <property type="entry name" value="Grx-like_ET"/>
</dbReference>